<dbReference type="EMBL" id="LZFP01000045">
    <property type="protein sequence ID" value="OBR36392.1"/>
    <property type="molecule type" value="Genomic_DNA"/>
</dbReference>
<dbReference type="RefSeq" id="WP_068485827.1">
    <property type="nucleotide sequence ID" value="NZ_CP018760.1"/>
</dbReference>
<evidence type="ECO:0008006" key="4">
    <source>
        <dbReference type="Google" id="ProtNLM"/>
    </source>
</evidence>
<dbReference type="AlphaFoldDB" id="A0A1B7Z0Z7"/>
<dbReference type="InterPro" id="IPR021257">
    <property type="entry name" value="DUF2809"/>
</dbReference>
<feature type="transmembrane region" description="Helical" evidence="1">
    <location>
        <begin position="7"/>
        <end position="25"/>
    </location>
</feature>
<sequence length="127" mass="14741">MKFKFHKTYFTAFILLFAIEVSIAVFLESGFIRHTFGDYLVVILLFCFFKSFLRANDLVVGMATLSIAFVIEFLQLTPFLEYLGLQQNKWANLIFGNVFSIQDLIAYTLGILTVTYLEIRKQFLLIN</sequence>
<feature type="transmembrane region" description="Helical" evidence="1">
    <location>
        <begin position="56"/>
        <end position="74"/>
    </location>
</feature>
<keyword evidence="3" id="KW-1185">Reference proteome</keyword>
<comment type="caution">
    <text evidence="2">The sequence shown here is derived from an EMBL/GenBank/DDBJ whole genome shotgun (WGS) entry which is preliminary data.</text>
</comment>
<keyword evidence="1" id="KW-0472">Membrane</keyword>
<name>A0A1B7Z0Z7_9FLAO</name>
<feature type="transmembrane region" description="Helical" evidence="1">
    <location>
        <begin position="94"/>
        <end position="117"/>
    </location>
</feature>
<dbReference type="STRING" id="1836467.BTR34_12240"/>
<protein>
    <recommendedName>
        <fullName evidence="4">DUF2809 domain-containing protein</fullName>
    </recommendedName>
</protein>
<dbReference type="Pfam" id="PF10990">
    <property type="entry name" value="DUF2809"/>
    <property type="match status" value="1"/>
</dbReference>
<evidence type="ECO:0000313" key="2">
    <source>
        <dbReference type="EMBL" id="OBR36392.1"/>
    </source>
</evidence>
<reference evidence="3" key="1">
    <citation type="submission" date="2016-06" db="EMBL/GenBank/DDBJ databases">
        <authorList>
            <person name="Zhan P."/>
        </authorList>
    </citation>
    <scope>NUCLEOTIDE SEQUENCE [LARGE SCALE GENOMIC DNA]</scope>
    <source>
        <strain evidence="3">T28</strain>
    </source>
</reference>
<keyword evidence="1" id="KW-0812">Transmembrane</keyword>
<evidence type="ECO:0000313" key="3">
    <source>
        <dbReference type="Proteomes" id="UP000092164"/>
    </source>
</evidence>
<keyword evidence="1" id="KW-1133">Transmembrane helix</keyword>
<dbReference type="Proteomes" id="UP000092164">
    <property type="component" value="Unassembled WGS sequence"/>
</dbReference>
<dbReference type="OrthoDB" id="5360192at2"/>
<accession>A0A1B7Z0Z7</accession>
<organism evidence="2 3">
    <name type="scientific">Maribacter hydrothermalis</name>
    <dbReference type="NCBI Taxonomy" id="1836467"/>
    <lineage>
        <taxon>Bacteria</taxon>
        <taxon>Pseudomonadati</taxon>
        <taxon>Bacteroidota</taxon>
        <taxon>Flavobacteriia</taxon>
        <taxon>Flavobacteriales</taxon>
        <taxon>Flavobacteriaceae</taxon>
        <taxon>Maribacter</taxon>
    </lineage>
</organism>
<proteinExistence type="predicted"/>
<evidence type="ECO:0000256" key="1">
    <source>
        <dbReference type="SAM" id="Phobius"/>
    </source>
</evidence>
<feature type="transmembrane region" description="Helical" evidence="1">
    <location>
        <begin position="31"/>
        <end position="49"/>
    </location>
</feature>
<dbReference type="KEGG" id="mart:BTR34_12240"/>
<gene>
    <name evidence="2" type="ORF">A9200_08130</name>
</gene>